<feature type="transmembrane region" description="Helical" evidence="1">
    <location>
        <begin position="37"/>
        <end position="55"/>
    </location>
</feature>
<sequence>MTQSPSQFRELPSPLPEGERVLWQGKPTFKGLALRTFHMRAVAIYFALLIVWKAWSNWSHGQSLGEASASAATLLIPAIGGLALLTLLTYLFRRASCYTITSKRVLIQTGVALPITLNIPLGKIVNADLTERNDGSGDIPLRIIDTKRTSYVLLWPHIRPWRLREPEPMLTSVPDVAKVAATLTEAVKAQLDPAAVSLVQTATSGPTQGPLSNSTAPAVA</sequence>
<organism evidence="3 4">
    <name type="scientific">Rhodopseudomonas palustris</name>
    <dbReference type="NCBI Taxonomy" id="1076"/>
    <lineage>
        <taxon>Bacteria</taxon>
        <taxon>Pseudomonadati</taxon>
        <taxon>Pseudomonadota</taxon>
        <taxon>Alphaproteobacteria</taxon>
        <taxon>Hyphomicrobiales</taxon>
        <taxon>Nitrobacteraceae</taxon>
        <taxon>Rhodopseudomonas</taxon>
    </lineage>
</organism>
<evidence type="ECO:0000259" key="2">
    <source>
        <dbReference type="Pfam" id="PF03703"/>
    </source>
</evidence>
<protein>
    <submittedName>
        <fullName evidence="3">PH domain-containing protein</fullName>
    </submittedName>
</protein>
<dbReference type="OrthoDB" id="7345733at2"/>
<dbReference type="Pfam" id="PF03703">
    <property type="entry name" value="bPH_2"/>
    <property type="match status" value="1"/>
</dbReference>
<evidence type="ECO:0000313" key="3">
    <source>
        <dbReference type="EMBL" id="RJF70594.1"/>
    </source>
</evidence>
<keyword evidence="1" id="KW-0472">Membrane</keyword>
<accession>A0A418V3H7</accession>
<proteinExistence type="predicted"/>
<dbReference type="NCBIfam" id="NF040894">
    <property type="entry name" value="puhB_PGC"/>
    <property type="match status" value="1"/>
</dbReference>
<dbReference type="InterPro" id="IPR005182">
    <property type="entry name" value="YdbS-like_PH"/>
</dbReference>
<feature type="domain" description="YdbS-like PH" evidence="2">
    <location>
        <begin position="93"/>
        <end position="182"/>
    </location>
</feature>
<dbReference type="Proteomes" id="UP000285523">
    <property type="component" value="Unassembled WGS sequence"/>
</dbReference>
<keyword evidence="1" id="KW-1133">Transmembrane helix</keyword>
<dbReference type="EMBL" id="QYYD01000016">
    <property type="protein sequence ID" value="RJF70594.1"/>
    <property type="molecule type" value="Genomic_DNA"/>
</dbReference>
<evidence type="ECO:0000313" key="4">
    <source>
        <dbReference type="Proteomes" id="UP000285523"/>
    </source>
</evidence>
<name>A0A418V3H7_RHOPL</name>
<dbReference type="InterPro" id="IPR054839">
    <property type="entry name" value="puhB_PGC"/>
</dbReference>
<comment type="caution">
    <text evidence="3">The sequence shown here is derived from an EMBL/GenBank/DDBJ whole genome shotgun (WGS) entry which is preliminary data.</text>
</comment>
<evidence type="ECO:0000256" key="1">
    <source>
        <dbReference type="SAM" id="Phobius"/>
    </source>
</evidence>
<dbReference type="RefSeq" id="WP_119857595.1">
    <property type="nucleotide sequence ID" value="NZ_QYYD01000016.1"/>
</dbReference>
<reference evidence="3 4" key="1">
    <citation type="submission" date="2018-09" db="EMBL/GenBank/DDBJ databases">
        <title>Draft genome sequence of Rhodopseudomonas palustris 2.1.18.</title>
        <authorList>
            <person name="Robertson S.L."/>
            <person name="Meyer T.E."/>
            <person name="Kyndt J.A."/>
        </authorList>
    </citation>
    <scope>NUCLEOTIDE SEQUENCE [LARGE SCALE GENOMIC DNA]</scope>
    <source>
        <strain evidence="3 4">2.1.18</strain>
    </source>
</reference>
<keyword evidence="1" id="KW-0812">Transmembrane</keyword>
<feature type="transmembrane region" description="Helical" evidence="1">
    <location>
        <begin position="67"/>
        <end position="92"/>
    </location>
</feature>
<gene>
    <name evidence="3" type="ORF">D4Q52_16160</name>
</gene>
<dbReference type="AlphaFoldDB" id="A0A418V3H7"/>